<dbReference type="AlphaFoldDB" id="A0ABD0RI17"/>
<dbReference type="EMBL" id="JAMKFB020000003">
    <property type="protein sequence ID" value="KAL0198183.1"/>
    <property type="molecule type" value="Genomic_DNA"/>
</dbReference>
<comment type="caution">
    <text evidence="1">The sequence shown here is derived from an EMBL/GenBank/DDBJ whole genome shotgun (WGS) entry which is preliminary data.</text>
</comment>
<sequence>VAGVEKSVYQTLVNIDALFEKFENSGPDQRYAENWNEFRGLLYRQIEESKC</sequence>
<protein>
    <submittedName>
        <fullName evidence="1">Uncharacterized protein</fullName>
    </submittedName>
</protein>
<feature type="non-terminal residue" evidence="1">
    <location>
        <position position="51"/>
    </location>
</feature>
<feature type="non-terminal residue" evidence="1">
    <location>
        <position position="1"/>
    </location>
</feature>
<reference evidence="1 3" key="1">
    <citation type="submission" date="2024-05" db="EMBL/GenBank/DDBJ databases">
        <title>Genome sequencing and assembly of Indian major carp, Cirrhinus mrigala (Hamilton, 1822).</title>
        <authorList>
            <person name="Mohindra V."/>
            <person name="Chowdhury L.M."/>
            <person name="Lal K."/>
            <person name="Jena J.K."/>
        </authorList>
    </citation>
    <scope>NUCLEOTIDE SEQUENCE [LARGE SCALE GENOMIC DNA]</scope>
    <source>
        <strain evidence="1">CM1030</strain>
        <tissue evidence="1">Blood</tissue>
    </source>
</reference>
<evidence type="ECO:0000313" key="3">
    <source>
        <dbReference type="Proteomes" id="UP001529510"/>
    </source>
</evidence>
<keyword evidence="3" id="KW-1185">Reference proteome</keyword>
<proteinExistence type="predicted"/>
<accession>A0ABD0RI17</accession>
<gene>
    <name evidence="1" type="ORF">M9458_006722</name>
    <name evidence="2" type="ORF">M9458_006723</name>
</gene>
<name>A0ABD0RI17_CIRMR</name>
<organism evidence="1 3">
    <name type="scientific">Cirrhinus mrigala</name>
    <name type="common">Mrigala</name>
    <dbReference type="NCBI Taxonomy" id="683832"/>
    <lineage>
        <taxon>Eukaryota</taxon>
        <taxon>Metazoa</taxon>
        <taxon>Chordata</taxon>
        <taxon>Craniata</taxon>
        <taxon>Vertebrata</taxon>
        <taxon>Euteleostomi</taxon>
        <taxon>Actinopterygii</taxon>
        <taxon>Neopterygii</taxon>
        <taxon>Teleostei</taxon>
        <taxon>Ostariophysi</taxon>
        <taxon>Cypriniformes</taxon>
        <taxon>Cyprinidae</taxon>
        <taxon>Labeoninae</taxon>
        <taxon>Labeonini</taxon>
        <taxon>Cirrhinus</taxon>
    </lineage>
</organism>
<dbReference type="Proteomes" id="UP001529510">
    <property type="component" value="Unassembled WGS sequence"/>
</dbReference>
<evidence type="ECO:0000313" key="2">
    <source>
        <dbReference type="EMBL" id="KAL0198183.1"/>
    </source>
</evidence>
<dbReference type="EMBL" id="JAMKFB020000003">
    <property type="protein sequence ID" value="KAL0198182.1"/>
    <property type="molecule type" value="Genomic_DNA"/>
</dbReference>
<evidence type="ECO:0000313" key="1">
    <source>
        <dbReference type="EMBL" id="KAL0198182.1"/>
    </source>
</evidence>